<dbReference type="InterPro" id="IPR000835">
    <property type="entry name" value="HTH_MarR-typ"/>
</dbReference>
<evidence type="ECO:0000256" key="2">
    <source>
        <dbReference type="ARBA" id="ARBA00023125"/>
    </source>
</evidence>
<dbReference type="PANTHER" id="PTHR42756">
    <property type="entry name" value="TRANSCRIPTIONAL REGULATOR, MARR"/>
    <property type="match status" value="1"/>
</dbReference>
<dbReference type="Proteomes" id="UP000482960">
    <property type="component" value="Unassembled WGS sequence"/>
</dbReference>
<gene>
    <name evidence="5" type="ORF">Prum_076410</name>
</gene>
<feature type="domain" description="HTH marR-type" evidence="4">
    <location>
        <begin position="26"/>
        <end position="161"/>
    </location>
</feature>
<evidence type="ECO:0000256" key="3">
    <source>
        <dbReference type="ARBA" id="ARBA00023163"/>
    </source>
</evidence>
<dbReference type="PROSITE" id="PS50995">
    <property type="entry name" value="HTH_MARR_2"/>
    <property type="match status" value="1"/>
</dbReference>
<dbReference type="InterPro" id="IPR023187">
    <property type="entry name" value="Tscrpt_reg_MarR-type_CS"/>
</dbReference>
<dbReference type="PRINTS" id="PR00598">
    <property type="entry name" value="HTHMARR"/>
</dbReference>
<dbReference type="EMBL" id="BLPG01000001">
    <property type="protein sequence ID" value="GFJ93999.1"/>
    <property type="molecule type" value="Genomic_DNA"/>
</dbReference>
<dbReference type="AlphaFoldDB" id="A0A6V8LHC0"/>
<keyword evidence="2" id="KW-0238">DNA-binding</keyword>
<accession>A0A6V8LHC0</accession>
<name>A0A6V8LHC0_9ACTN</name>
<dbReference type="GO" id="GO:0003700">
    <property type="term" value="F:DNA-binding transcription factor activity"/>
    <property type="evidence" value="ECO:0007669"/>
    <property type="project" value="InterPro"/>
</dbReference>
<proteinExistence type="predicted"/>
<reference evidence="5 6" key="2">
    <citation type="submission" date="2020-03" db="EMBL/GenBank/DDBJ databases">
        <authorList>
            <person name="Ichikawa N."/>
            <person name="Kimura A."/>
            <person name="Kitahashi Y."/>
            <person name="Uohara A."/>
        </authorList>
    </citation>
    <scope>NUCLEOTIDE SEQUENCE [LARGE SCALE GENOMIC DNA]</scope>
    <source>
        <strain evidence="5 6">NBRC 108638</strain>
    </source>
</reference>
<dbReference type="InterPro" id="IPR036390">
    <property type="entry name" value="WH_DNA-bd_sf"/>
</dbReference>
<dbReference type="InterPro" id="IPR036388">
    <property type="entry name" value="WH-like_DNA-bd_sf"/>
</dbReference>
<organism evidence="5 6">
    <name type="scientific">Phytohabitans rumicis</name>
    <dbReference type="NCBI Taxonomy" id="1076125"/>
    <lineage>
        <taxon>Bacteria</taxon>
        <taxon>Bacillati</taxon>
        <taxon>Actinomycetota</taxon>
        <taxon>Actinomycetes</taxon>
        <taxon>Micromonosporales</taxon>
        <taxon>Micromonosporaceae</taxon>
    </lineage>
</organism>
<sequence length="177" mass="20036">MTEYDDHVARIQQAWGRERPDLDVRPQGVIGRLHRLAGHLTEELHLVYRRYGLGEGEFDVLATLRRAGAPFERAPGELAAFTMVTTGAMTKRIDRLERDGLVTRRPSTTDGRGRVVALTTAGRELIDQAFTDHMRNERRLLDHLTPEQASQLESLLATWLSHFEAPNPPRDQDGFAD</sequence>
<dbReference type="GO" id="GO:0003677">
    <property type="term" value="F:DNA binding"/>
    <property type="evidence" value="ECO:0007669"/>
    <property type="project" value="UniProtKB-KW"/>
</dbReference>
<keyword evidence="6" id="KW-1185">Reference proteome</keyword>
<dbReference type="PROSITE" id="PS01117">
    <property type="entry name" value="HTH_MARR_1"/>
    <property type="match status" value="1"/>
</dbReference>
<evidence type="ECO:0000313" key="5">
    <source>
        <dbReference type="EMBL" id="GFJ93999.1"/>
    </source>
</evidence>
<dbReference type="RefSeq" id="WP_218577509.1">
    <property type="nucleotide sequence ID" value="NZ_BAABJB010000001.1"/>
</dbReference>
<comment type="caution">
    <text evidence="5">The sequence shown here is derived from an EMBL/GenBank/DDBJ whole genome shotgun (WGS) entry which is preliminary data.</text>
</comment>
<evidence type="ECO:0000256" key="1">
    <source>
        <dbReference type="ARBA" id="ARBA00023015"/>
    </source>
</evidence>
<dbReference type="PANTHER" id="PTHR42756:SF1">
    <property type="entry name" value="TRANSCRIPTIONAL REPRESSOR OF EMRAB OPERON"/>
    <property type="match status" value="1"/>
</dbReference>
<dbReference type="Gene3D" id="1.10.10.10">
    <property type="entry name" value="Winged helix-like DNA-binding domain superfamily/Winged helix DNA-binding domain"/>
    <property type="match status" value="1"/>
</dbReference>
<dbReference type="Pfam" id="PF12802">
    <property type="entry name" value="MarR_2"/>
    <property type="match status" value="1"/>
</dbReference>
<dbReference type="SUPFAM" id="SSF46785">
    <property type="entry name" value="Winged helix' DNA-binding domain"/>
    <property type="match status" value="1"/>
</dbReference>
<keyword evidence="3" id="KW-0804">Transcription</keyword>
<reference evidence="5 6" key="1">
    <citation type="submission" date="2020-03" db="EMBL/GenBank/DDBJ databases">
        <title>Whole genome shotgun sequence of Phytohabitans rumicis NBRC 108638.</title>
        <authorList>
            <person name="Komaki H."/>
            <person name="Tamura T."/>
        </authorList>
    </citation>
    <scope>NUCLEOTIDE SEQUENCE [LARGE SCALE GENOMIC DNA]</scope>
    <source>
        <strain evidence="5 6">NBRC 108638</strain>
    </source>
</reference>
<keyword evidence="1" id="KW-0805">Transcription regulation</keyword>
<evidence type="ECO:0000259" key="4">
    <source>
        <dbReference type="PROSITE" id="PS50995"/>
    </source>
</evidence>
<dbReference type="SMART" id="SM00347">
    <property type="entry name" value="HTH_MARR"/>
    <property type="match status" value="1"/>
</dbReference>
<evidence type="ECO:0000313" key="6">
    <source>
        <dbReference type="Proteomes" id="UP000482960"/>
    </source>
</evidence>
<protein>
    <submittedName>
        <fullName evidence="5">MarR family transcriptional regulator</fullName>
    </submittedName>
</protein>